<accession>A0AAN9RN79</accession>
<dbReference type="Proteomes" id="UP001374584">
    <property type="component" value="Unassembled WGS sequence"/>
</dbReference>
<comment type="caution">
    <text evidence="2">The sequence shown here is derived from an EMBL/GenBank/DDBJ whole genome shotgun (WGS) entry which is preliminary data.</text>
</comment>
<evidence type="ECO:0000313" key="2">
    <source>
        <dbReference type="EMBL" id="KAK7378861.1"/>
    </source>
</evidence>
<dbReference type="AlphaFoldDB" id="A0AAN9RN79"/>
<feature type="chain" id="PRO_5042893671" evidence="1">
    <location>
        <begin position="34"/>
        <end position="76"/>
    </location>
</feature>
<name>A0AAN9RN79_PHACN</name>
<gene>
    <name evidence="2" type="ORF">VNO80_04309</name>
</gene>
<organism evidence="2 3">
    <name type="scientific">Phaseolus coccineus</name>
    <name type="common">Scarlet runner bean</name>
    <name type="synonym">Phaseolus multiflorus</name>
    <dbReference type="NCBI Taxonomy" id="3886"/>
    <lineage>
        <taxon>Eukaryota</taxon>
        <taxon>Viridiplantae</taxon>
        <taxon>Streptophyta</taxon>
        <taxon>Embryophyta</taxon>
        <taxon>Tracheophyta</taxon>
        <taxon>Spermatophyta</taxon>
        <taxon>Magnoliopsida</taxon>
        <taxon>eudicotyledons</taxon>
        <taxon>Gunneridae</taxon>
        <taxon>Pentapetalae</taxon>
        <taxon>rosids</taxon>
        <taxon>fabids</taxon>
        <taxon>Fabales</taxon>
        <taxon>Fabaceae</taxon>
        <taxon>Papilionoideae</taxon>
        <taxon>50 kb inversion clade</taxon>
        <taxon>NPAAA clade</taxon>
        <taxon>indigoferoid/millettioid clade</taxon>
        <taxon>Phaseoleae</taxon>
        <taxon>Phaseolus</taxon>
    </lineage>
</organism>
<keyword evidence="1" id="KW-0732">Signal</keyword>
<reference evidence="2 3" key="1">
    <citation type="submission" date="2024-01" db="EMBL/GenBank/DDBJ databases">
        <title>The genomes of 5 underutilized Papilionoideae crops provide insights into root nodulation and disease resistanc.</title>
        <authorList>
            <person name="Jiang F."/>
        </authorList>
    </citation>
    <scope>NUCLEOTIDE SEQUENCE [LARGE SCALE GENOMIC DNA]</scope>
    <source>
        <strain evidence="2">JINMINGXINNONG_FW02</strain>
        <tissue evidence="2">Leaves</tissue>
    </source>
</reference>
<feature type="signal peptide" evidence="1">
    <location>
        <begin position="1"/>
        <end position="33"/>
    </location>
</feature>
<sequence>MMVLMQISQHKATLSLSLSLFKSSLLLIKGCLACAPNDLKREGQIKRSSPVLIYSFHSWGGIAADLSLTESFPLCK</sequence>
<evidence type="ECO:0000313" key="3">
    <source>
        <dbReference type="Proteomes" id="UP001374584"/>
    </source>
</evidence>
<protein>
    <submittedName>
        <fullName evidence="2">Uncharacterized protein</fullName>
    </submittedName>
</protein>
<evidence type="ECO:0000256" key="1">
    <source>
        <dbReference type="SAM" id="SignalP"/>
    </source>
</evidence>
<keyword evidence="3" id="KW-1185">Reference proteome</keyword>
<proteinExistence type="predicted"/>
<dbReference type="EMBL" id="JAYMYR010000002">
    <property type="protein sequence ID" value="KAK7378861.1"/>
    <property type="molecule type" value="Genomic_DNA"/>
</dbReference>